<accession>A0A8C4ZQK2</accession>
<feature type="domain" description="Death" evidence="4">
    <location>
        <begin position="552"/>
        <end position="640"/>
    </location>
</feature>
<dbReference type="PROSITE" id="PS51145">
    <property type="entry name" value="ZU5"/>
    <property type="match status" value="1"/>
</dbReference>
<dbReference type="Gene3D" id="1.10.533.10">
    <property type="entry name" value="Death Domain, Fas"/>
    <property type="match status" value="1"/>
</dbReference>
<dbReference type="SUPFAM" id="SSF47986">
    <property type="entry name" value="DEATH domain"/>
    <property type="match status" value="1"/>
</dbReference>
<proteinExistence type="predicted"/>
<evidence type="ECO:0000313" key="6">
    <source>
        <dbReference type="Ensembl" id="ENSGMOP00000019202.2"/>
    </source>
</evidence>
<protein>
    <submittedName>
        <fullName evidence="6">Uncharacterized protein</fullName>
    </submittedName>
</protein>
<sequence>MGSLRSLTQLVVHSNELRLLPACLHQLPLLRTDSPQQPSGTTSDPPPLPPWPQVRQRGAPGKPLDSERSKVNVTHHHLLLPVQEEKNIPELHLGSSQHSFSVSPAGCHVFLPGGAELLFPPGCLATTSRLEWFQQKANRKWVWLEEHDILLSHPLELRPHGMKFLKPVEVCVPFHRRRRREVAVRTYGEGRWSTLATEVRRGSPSNSCHPGGAPVRLACSSVGHFSWFLAVARPPLDSCSVTPQGALLVSRADPGIKLHFPPNSTLQIRTVTLQVLQVSLTEIQGLCGDPQARVSPLLCLSQTPSRNFLQPVKVQIPLPSGVTETRTPRAGRTSRPTCPSASLTCTPSSNITHFSWYWLWYTTLRCVSGVVRRVYQRLKQFRVQFLVLQRTTDPTQVLLQCLPTNKVDGRVQSLSGLYDGPQPSDLCDMLEGEQFFAGFERGLDVSADRPDCVAGRLSFVFYSSLKNLKEVFVSPVQGHERPVRGQVSFYRGEVPEDLPEELVQRRKGHDSQWLATLPLKLPALSWKEQANGAEERQHPPLDLGDPESGYLTEANLLAISLQIGQDWRSIGINLDLSFQELERLAFKHRDDLGALVLEMLFLGARGRGEGPVGRGAVPRLVEAMVKSERQDLADEIQDIVSLGKTKYSASLRRVGLEEEVSPPPPPQ</sequence>
<dbReference type="GeneTree" id="ENSGT00940000172147"/>
<name>A0A8C4ZQK2_GADMO</name>
<feature type="active site" evidence="1">
    <location>
        <position position="353"/>
    </location>
</feature>
<dbReference type="InterPro" id="IPR011029">
    <property type="entry name" value="DEATH-like_dom_sf"/>
</dbReference>
<dbReference type="GO" id="GO:0006915">
    <property type="term" value="P:apoptotic process"/>
    <property type="evidence" value="ECO:0007669"/>
    <property type="project" value="InterPro"/>
</dbReference>
<feature type="active site" evidence="1">
    <location>
        <position position="355"/>
    </location>
</feature>
<dbReference type="InterPro" id="IPR019502">
    <property type="entry name" value="Peptidase_S68_pidd"/>
</dbReference>
<dbReference type="Ensembl" id="ENSGMOT00000019666.2">
    <property type="protein sequence ID" value="ENSGMOP00000019202.2"/>
    <property type="gene ID" value="ENSGMOG00000017848.2"/>
</dbReference>
<dbReference type="InterPro" id="IPR000906">
    <property type="entry name" value="ZU5_dom"/>
</dbReference>
<evidence type="ECO:0000256" key="1">
    <source>
        <dbReference type="PIRSR" id="PIRSR619502-1"/>
    </source>
</evidence>
<dbReference type="Pfam" id="PF10461">
    <property type="entry name" value="Peptidase_S68"/>
    <property type="match status" value="1"/>
</dbReference>
<dbReference type="Gene3D" id="2.60.220.30">
    <property type="match status" value="2"/>
</dbReference>
<reference evidence="6" key="2">
    <citation type="submission" date="2025-09" db="UniProtKB">
        <authorList>
            <consortium name="Ensembl"/>
        </authorList>
    </citation>
    <scope>IDENTIFICATION</scope>
</reference>
<dbReference type="OMA" id="GRTNRYC"/>
<feature type="region of interest" description="Disordered" evidence="3">
    <location>
        <begin position="31"/>
        <end position="69"/>
    </location>
</feature>
<evidence type="ECO:0000259" key="4">
    <source>
        <dbReference type="PROSITE" id="PS50017"/>
    </source>
</evidence>
<dbReference type="GO" id="GO:0005737">
    <property type="term" value="C:cytoplasm"/>
    <property type="evidence" value="ECO:0007669"/>
    <property type="project" value="TreeGrafter"/>
</dbReference>
<evidence type="ECO:0000256" key="2">
    <source>
        <dbReference type="PIRSR" id="PIRSR619502-2"/>
    </source>
</evidence>
<dbReference type="PROSITE" id="PS50017">
    <property type="entry name" value="DEATH_DOMAIN"/>
    <property type="match status" value="1"/>
</dbReference>
<organism evidence="6 7">
    <name type="scientific">Gadus morhua</name>
    <name type="common">Atlantic cod</name>
    <dbReference type="NCBI Taxonomy" id="8049"/>
    <lineage>
        <taxon>Eukaryota</taxon>
        <taxon>Metazoa</taxon>
        <taxon>Chordata</taxon>
        <taxon>Craniata</taxon>
        <taxon>Vertebrata</taxon>
        <taxon>Euteleostomi</taxon>
        <taxon>Actinopterygii</taxon>
        <taxon>Neopterygii</taxon>
        <taxon>Teleostei</taxon>
        <taxon>Neoteleostei</taxon>
        <taxon>Acanthomorphata</taxon>
        <taxon>Zeiogadaria</taxon>
        <taxon>Gadariae</taxon>
        <taxon>Gadiformes</taxon>
        <taxon>Gadoidei</taxon>
        <taxon>Gadidae</taxon>
        <taxon>Gadus</taxon>
    </lineage>
</organism>
<dbReference type="AlphaFoldDB" id="A0A8C4ZQK2"/>
<dbReference type="GO" id="GO:0006974">
    <property type="term" value="P:DNA damage response"/>
    <property type="evidence" value="ECO:0007669"/>
    <property type="project" value="InterPro"/>
</dbReference>
<reference evidence="6" key="1">
    <citation type="submission" date="2025-08" db="UniProtKB">
        <authorList>
            <consortium name="Ensembl"/>
        </authorList>
    </citation>
    <scope>IDENTIFICATION</scope>
</reference>
<feature type="domain" description="ZU5" evidence="5">
    <location>
        <begin position="235"/>
        <end position="363"/>
    </location>
</feature>
<evidence type="ECO:0000256" key="3">
    <source>
        <dbReference type="SAM" id="MobiDB-lite"/>
    </source>
</evidence>
<feature type="site" description="Cleavage; by autolysis" evidence="2">
    <location>
        <begin position="354"/>
        <end position="355"/>
    </location>
</feature>
<feature type="compositionally biased region" description="Polar residues" evidence="3">
    <location>
        <begin position="33"/>
        <end position="43"/>
    </location>
</feature>
<feature type="active site" evidence="1">
    <location>
        <position position="224"/>
    </location>
</feature>
<feature type="site" description="Cleavage; by autolysis" evidence="2">
    <location>
        <begin position="225"/>
        <end position="226"/>
    </location>
</feature>
<evidence type="ECO:0000259" key="5">
    <source>
        <dbReference type="PROSITE" id="PS51145"/>
    </source>
</evidence>
<dbReference type="GO" id="GO:0007165">
    <property type="term" value="P:signal transduction"/>
    <property type="evidence" value="ECO:0007669"/>
    <property type="project" value="InterPro"/>
</dbReference>
<keyword evidence="7" id="KW-1185">Reference proteome</keyword>
<feature type="active site" evidence="1">
    <location>
        <position position="226"/>
    </location>
</feature>
<evidence type="ECO:0000313" key="7">
    <source>
        <dbReference type="Proteomes" id="UP000694546"/>
    </source>
</evidence>
<dbReference type="Proteomes" id="UP000694546">
    <property type="component" value="Chromosome 9"/>
</dbReference>
<dbReference type="Pfam" id="PF00791">
    <property type="entry name" value="ZU5"/>
    <property type="match status" value="1"/>
</dbReference>
<dbReference type="InterPro" id="IPR000488">
    <property type="entry name" value="Death_dom"/>
</dbReference>